<dbReference type="PANTHER" id="PTHR24276">
    <property type="entry name" value="POLYSERASE-RELATED"/>
    <property type="match status" value="1"/>
</dbReference>
<name>A0A7R9BCE4_TIMSH</name>
<dbReference type="PROSITE" id="PS50240">
    <property type="entry name" value="TRYPSIN_DOM"/>
    <property type="match status" value="1"/>
</dbReference>
<reference evidence="6" key="1">
    <citation type="submission" date="2020-11" db="EMBL/GenBank/DDBJ databases">
        <authorList>
            <person name="Tran Van P."/>
        </authorList>
    </citation>
    <scope>NUCLEOTIDE SEQUENCE</scope>
</reference>
<feature type="domain" description="Peptidase S1" evidence="5">
    <location>
        <begin position="26"/>
        <end position="123"/>
    </location>
</feature>
<dbReference type="PROSITE" id="PS00134">
    <property type="entry name" value="TRYPSIN_HIS"/>
    <property type="match status" value="1"/>
</dbReference>
<proteinExistence type="predicted"/>
<dbReference type="PANTHER" id="PTHR24276:SF98">
    <property type="entry name" value="FI18310P1-RELATED"/>
    <property type="match status" value="1"/>
</dbReference>
<evidence type="ECO:0000256" key="1">
    <source>
        <dbReference type="ARBA" id="ARBA00022670"/>
    </source>
</evidence>
<keyword evidence="2" id="KW-0378">Hydrolase</keyword>
<evidence type="ECO:0000256" key="3">
    <source>
        <dbReference type="ARBA" id="ARBA00022825"/>
    </source>
</evidence>
<dbReference type="AlphaFoldDB" id="A0A7R9BCE4"/>
<organism evidence="6">
    <name type="scientific">Timema shepardi</name>
    <name type="common">Walking stick</name>
    <dbReference type="NCBI Taxonomy" id="629360"/>
    <lineage>
        <taxon>Eukaryota</taxon>
        <taxon>Metazoa</taxon>
        <taxon>Ecdysozoa</taxon>
        <taxon>Arthropoda</taxon>
        <taxon>Hexapoda</taxon>
        <taxon>Insecta</taxon>
        <taxon>Pterygota</taxon>
        <taxon>Neoptera</taxon>
        <taxon>Polyneoptera</taxon>
        <taxon>Phasmatodea</taxon>
        <taxon>Timematodea</taxon>
        <taxon>Timematoidea</taxon>
        <taxon>Timematidae</taxon>
        <taxon>Timema</taxon>
    </lineage>
</organism>
<evidence type="ECO:0000256" key="4">
    <source>
        <dbReference type="ARBA" id="ARBA00023157"/>
    </source>
</evidence>
<evidence type="ECO:0000256" key="2">
    <source>
        <dbReference type="ARBA" id="ARBA00022801"/>
    </source>
</evidence>
<protein>
    <recommendedName>
        <fullName evidence="5">Peptidase S1 domain-containing protein</fullName>
    </recommendedName>
</protein>
<accession>A0A7R9BCE4</accession>
<sequence length="148" mass="15985">MCLAAVTSDGQTLIIFLNVDCQKSAVSIRYKGNHMCGGSILNSRYILTAAHCVNGVHAEDLHVVSGSIHLNDQTHSSAVKRVLIHEQYYVKNDVPVNDVALLEGKTTLSTPDRDSNLDLPVIGGLVYCENDGLEHAATEVGLDSVQNR</sequence>
<keyword evidence="3" id="KW-0720">Serine protease</keyword>
<dbReference type="InterPro" id="IPR043504">
    <property type="entry name" value="Peptidase_S1_PA_chymotrypsin"/>
</dbReference>
<keyword evidence="4" id="KW-1015">Disulfide bond</keyword>
<dbReference type="Pfam" id="PF00089">
    <property type="entry name" value="Trypsin"/>
    <property type="match status" value="1"/>
</dbReference>
<dbReference type="Gene3D" id="2.40.10.10">
    <property type="entry name" value="Trypsin-like serine proteases"/>
    <property type="match status" value="1"/>
</dbReference>
<dbReference type="InterPro" id="IPR009003">
    <property type="entry name" value="Peptidase_S1_PA"/>
</dbReference>
<dbReference type="SUPFAM" id="SSF50494">
    <property type="entry name" value="Trypsin-like serine proteases"/>
    <property type="match status" value="1"/>
</dbReference>
<evidence type="ECO:0000313" key="6">
    <source>
        <dbReference type="EMBL" id="CAD7269519.1"/>
    </source>
</evidence>
<dbReference type="InterPro" id="IPR050430">
    <property type="entry name" value="Peptidase_S1"/>
</dbReference>
<dbReference type="GO" id="GO:0004252">
    <property type="term" value="F:serine-type endopeptidase activity"/>
    <property type="evidence" value="ECO:0007669"/>
    <property type="project" value="InterPro"/>
</dbReference>
<evidence type="ECO:0000259" key="5">
    <source>
        <dbReference type="PROSITE" id="PS50240"/>
    </source>
</evidence>
<dbReference type="InterPro" id="IPR018114">
    <property type="entry name" value="TRYPSIN_HIS"/>
</dbReference>
<keyword evidence="1" id="KW-0645">Protease</keyword>
<dbReference type="InterPro" id="IPR001254">
    <property type="entry name" value="Trypsin_dom"/>
</dbReference>
<dbReference type="FunFam" id="2.40.10.10:FF:000068">
    <property type="entry name" value="transmembrane protease serine 2"/>
    <property type="match status" value="1"/>
</dbReference>
<gene>
    <name evidence="6" type="ORF">TSIB3V08_LOCUS13519</name>
</gene>
<dbReference type="EMBL" id="OC027377">
    <property type="protein sequence ID" value="CAD7269519.1"/>
    <property type="molecule type" value="Genomic_DNA"/>
</dbReference>
<dbReference type="GO" id="GO:0006508">
    <property type="term" value="P:proteolysis"/>
    <property type="evidence" value="ECO:0007669"/>
    <property type="project" value="UniProtKB-KW"/>
</dbReference>